<dbReference type="EMBL" id="SDEE01000516">
    <property type="protein sequence ID" value="RXW15743.1"/>
    <property type="molecule type" value="Genomic_DNA"/>
</dbReference>
<evidence type="ECO:0000313" key="7">
    <source>
        <dbReference type="EMBL" id="RXW15743.1"/>
    </source>
</evidence>
<name>A0A4Q2D886_9AGAR</name>
<dbReference type="Pfam" id="PF09511">
    <property type="entry name" value="RNA_lig_T4_1"/>
    <property type="match status" value="1"/>
</dbReference>
<evidence type="ECO:0000256" key="3">
    <source>
        <dbReference type="SAM" id="MobiDB-lite"/>
    </source>
</evidence>
<dbReference type="InterPro" id="IPR028994">
    <property type="entry name" value="Integrin_alpha_N"/>
</dbReference>
<dbReference type="InterPro" id="IPR019039">
    <property type="entry name" value="T4-Rnl1-like_N"/>
</dbReference>
<dbReference type="Pfam" id="PF08303">
    <property type="entry name" value="tRNA_lig_kinase"/>
    <property type="match status" value="1"/>
</dbReference>
<dbReference type="OrthoDB" id="10304215at2759"/>
<keyword evidence="2" id="KW-0175">Coiled coil</keyword>
<sequence length="1324" mass="146114">MSTDAPSSTAPIPPSYNLSSAKEDSDLIDSLVQLSQTSPKLVKGTEAAVPGCEEITVRSWKMNEFKYYDIPSPFPTLARGLFTTDTGEQDEVKHRIVWEALKEHTAAPYVLSLKSNGCIIFIAAITPTKLIVTSKHSVGAGDETVSHALMGRKWLKKYLEQKERTEADMAAVLWKNRWTAVAELCDDSFEEHVLPYAPEKTGLHLHGINVSTKAFHTLPTSAVDAFADEWGFIKTATLVLPTIEEVQSFTSEAGETGKWNGEAVEGFVVRTHVAEPPTEQKTGGADTTRVSTNLSPYKPGSSFFFKVKFDEPYMMYRDWREVTKYLLSIKAKGGTMSASALPNKKMKRAETQAYVQWVIEDIERNPELFSEYAKGKGIIATRERYLKYLEEKGGLGEAAAEAVGEDVEMGDTREFGKTVIAPVAIPGCALAYLFGWGHTQSDNIQVKKAAPVFIKNVVNLLHDYDVVIADKSNHLKQHRQSLHSALSGYSQFSLPVRLIALNWDVHSHPPALVHRMCSERIRNRGARHQTLIPDLAGGKSYHEEVIWKFLNEAEELSRDEVDDIVEMDVLEETVLGETMEDVEETESGMLRQIRKAVEGVCAILWMDVPSDERIREAVEHVRRYEDELGLQASLKPTKPAGHGSGSGKKSKKSAVRYFGIVPKVSLVELVDSTLESMAESMESQRDREMQQSLEAMWSKLKSAYRPTRRPHVTLVHKNQLKDLTTEDSGTCNAKALWDACKEVHELENSPQFEGRLGWLVWNERVMAVTFEDVGLSTPPLPADDRKNEPEHEPRAASTVLSLINDDEALKSRLHVTIGTRDGSVPPVEAKTLVEEWRRRGEKEGLDVEAERRIWAVRLGGAKAHGDLRKENDRLREERNDVLAEIEELRRQVETLRKAVKEMGDRCALPGPPEPKLASSTSDGIITQSLPVPTRRVGRGDIVGFGLNGVTIFRTGLMPRTVKLVVPDFGYIAGGWKIDQHVRLVGDTTGDGLGDIIGFGYSGVIVSRNNGDSFSPISLVLEDFGLTKGWSIDKHVRYVADLRRKGYVDIIGFGDGGVFVSLNNGDGTYAPARLVLKDFGFIAGGWKLDRHLRFLADVNGDGIPDIVAFGENHVFVALGNGDGTFAAPRTVISNGFTHSGVAWRLDKHPRMLGDLTGVGRADIVGFGDAGVYVVLNNGDGTFQQQKVAVKDFGAAAGCWQVSKHLRFVADVTGDGRGDIVGFGDAGVYVAIGNGDGTFQAPKLVISDFGYNAGGWRVDKHPRFVVDLTGNGAADIIGFGQDAVWVSYNDGKGNFGTVQKFTEEFSYNRGWGTSNTVRWIANLWRD</sequence>
<evidence type="ECO:0000313" key="8">
    <source>
        <dbReference type="Proteomes" id="UP000290288"/>
    </source>
</evidence>
<keyword evidence="8" id="KW-1185">Reference proteome</keyword>
<gene>
    <name evidence="7" type="ORF">EST38_g10112</name>
</gene>
<dbReference type="STRING" id="2316362.A0A4Q2D886"/>
<dbReference type="GO" id="GO:0006388">
    <property type="term" value="P:tRNA splicing, via endonucleolytic cleavage and ligation"/>
    <property type="evidence" value="ECO:0007669"/>
    <property type="project" value="InterPro"/>
</dbReference>
<keyword evidence="1" id="KW-0732">Signal</keyword>
<reference evidence="7 8" key="1">
    <citation type="submission" date="2019-01" db="EMBL/GenBank/DDBJ databases">
        <title>Draft genome sequence of Psathyrella aberdarensis IHI B618.</title>
        <authorList>
            <person name="Buettner E."/>
            <person name="Kellner H."/>
        </authorList>
    </citation>
    <scope>NUCLEOTIDE SEQUENCE [LARGE SCALE GENOMIC DNA]</scope>
    <source>
        <strain evidence="7 8">IHI B618</strain>
    </source>
</reference>
<dbReference type="Proteomes" id="UP000290288">
    <property type="component" value="Unassembled WGS sequence"/>
</dbReference>
<dbReference type="Pfam" id="PF08302">
    <property type="entry name" value="tRNA_lig_CPD"/>
    <property type="match status" value="1"/>
</dbReference>
<accession>A0A4Q2D886</accession>
<feature type="coiled-coil region" evidence="2">
    <location>
        <begin position="864"/>
        <end position="905"/>
    </location>
</feature>
<feature type="region of interest" description="Disordered" evidence="3">
    <location>
        <begin position="775"/>
        <end position="794"/>
    </location>
</feature>
<dbReference type="Pfam" id="PF13517">
    <property type="entry name" value="FG-GAP_3"/>
    <property type="match status" value="1"/>
</dbReference>
<evidence type="ECO:0000256" key="1">
    <source>
        <dbReference type="ARBA" id="ARBA00022729"/>
    </source>
</evidence>
<proteinExistence type="predicted"/>
<dbReference type="SUPFAM" id="SSF69318">
    <property type="entry name" value="Integrin alpha N-terminal domain"/>
    <property type="match status" value="1"/>
</dbReference>
<protein>
    <submittedName>
        <fullName evidence="7">Uncharacterized protein</fullName>
    </submittedName>
</protein>
<evidence type="ECO:0000259" key="6">
    <source>
        <dbReference type="Pfam" id="PF09511"/>
    </source>
</evidence>
<evidence type="ECO:0000256" key="2">
    <source>
        <dbReference type="SAM" id="Coils"/>
    </source>
</evidence>
<comment type="caution">
    <text evidence="7">The sequence shown here is derived from an EMBL/GenBank/DDBJ whole genome shotgun (WGS) entry which is preliminary data.</text>
</comment>
<dbReference type="InterPro" id="IPR015966">
    <property type="entry name" value="tRNA_lig_kin_fungi"/>
</dbReference>
<feature type="domain" description="tRNA ligase phosphodiesterase" evidence="4">
    <location>
        <begin position="602"/>
        <end position="844"/>
    </location>
</feature>
<dbReference type="GO" id="GO:0003972">
    <property type="term" value="F:RNA ligase (ATP) activity"/>
    <property type="evidence" value="ECO:0007669"/>
    <property type="project" value="InterPro"/>
</dbReference>
<dbReference type="GO" id="GO:0005634">
    <property type="term" value="C:nucleus"/>
    <property type="evidence" value="ECO:0007669"/>
    <property type="project" value="TreeGrafter"/>
</dbReference>
<organism evidence="7 8">
    <name type="scientific">Candolleomyces aberdarensis</name>
    <dbReference type="NCBI Taxonomy" id="2316362"/>
    <lineage>
        <taxon>Eukaryota</taxon>
        <taxon>Fungi</taxon>
        <taxon>Dikarya</taxon>
        <taxon>Basidiomycota</taxon>
        <taxon>Agaricomycotina</taxon>
        <taxon>Agaricomycetes</taxon>
        <taxon>Agaricomycetidae</taxon>
        <taxon>Agaricales</taxon>
        <taxon>Agaricineae</taxon>
        <taxon>Psathyrellaceae</taxon>
        <taxon>Candolleomyces</taxon>
    </lineage>
</organism>
<dbReference type="InterPro" id="IPR013517">
    <property type="entry name" value="FG-GAP"/>
</dbReference>
<dbReference type="PANTHER" id="PTHR32004">
    <property type="entry name" value="TRNA LIGASE"/>
    <property type="match status" value="1"/>
</dbReference>
<feature type="domain" description="tRNA ligase kinase" evidence="5">
    <location>
        <begin position="429"/>
        <end position="561"/>
    </location>
</feature>
<evidence type="ECO:0000259" key="4">
    <source>
        <dbReference type="Pfam" id="PF08302"/>
    </source>
</evidence>
<dbReference type="InterPro" id="IPR015965">
    <property type="entry name" value="tRNA_lig_PDEase"/>
</dbReference>
<dbReference type="GO" id="GO:0005524">
    <property type="term" value="F:ATP binding"/>
    <property type="evidence" value="ECO:0007669"/>
    <property type="project" value="InterPro"/>
</dbReference>
<dbReference type="PANTHER" id="PTHR32004:SF1">
    <property type="entry name" value="TRNA LIGASE"/>
    <property type="match status" value="1"/>
</dbReference>
<feature type="compositionally biased region" description="Basic and acidic residues" evidence="3">
    <location>
        <begin position="782"/>
        <end position="794"/>
    </location>
</feature>
<evidence type="ECO:0000259" key="5">
    <source>
        <dbReference type="Pfam" id="PF08303"/>
    </source>
</evidence>
<feature type="domain" description="T4 RNA ligase 1-like N-terminal" evidence="6">
    <location>
        <begin position="95"/>
        <end position="313"/>
    </location>
</feature>